<proteinExistence type="predicted"/>
<evidence type="ECO:0000313" key="4">
    <source>
        <dbReference type="Proteomes" id="UP000078240"/>
    </source>
</evidence>
<dbReference type="EMBL" id="LSBH01000004">
    <property type="protein sequence ID" value="OAQ79867.1"/>
    <property type="molecule type" value="Genomic_DNA"/>
</dbReference>
<evidence type="ECO:0000256" key="1">
    <source>
        <dbReference type="SAM" id="MobiDB-lite"/>
    </source>
</evidence>
<keyword evidence="2" id="KW-0732">Signal</keyword>
<evidence type="ECO:0000313" key="3">
    <source>
        <dbReference type="EMBL" id="OAQ79867.1"/>
    </source>
</evidence>
<protein>
    <submittedName>
        <fullName evidence="3">Uncharacterized protein</fullName>
    </submittedName>
</protein>
<feature type="compositionally biased region" description="Gly residues" evidence="1">
    <location>
        <begin position="127"/>
        <end position="146"/>
    </location>
</feature>
<sequence length="167" mass="16684">MKLQLLLPFALSHVALAVPPANQALPVPTGIPNIGKYIPSGLPIRDYPGKCRRGKATMQNKLGTNIFHCEVANDSIPLLNKTSKKGGISNFPCGLNNQCTEGADCTWRPPSATAVCPAAVPPGGAAGVPTGGSVGGPTGGSVGAPGGDPVPGHAADHAAGPMEGVHT</sequence>
<evidence type="ECO:0000256" key="2">
    <source>
        <dbReference type="SAM" id="SignalP"/>
    </source>
</evidence>
<feature type="chain" id="PRO_5008102905" evidence="2">
    <location>
        <begin position="18"/>
        <end position="167"/>
    </location>
</feature>
<gene>
    <name evidence="3" type="ORF">VFPBJ_05452</name>
</gene>
<dbReference type="AlphaFoldDB" id="A0A179GPL7"/>
<comment type="caution">
    <text evidence="3">The sequence shown here is derived from an EMBL/GenBank/DDBJ whole genome shotgun (WGS) entry which is preliminary data.</text>
</comment>
<dbReference type="Proteomes" id="UP000078240">
    <property type="component" value="Unassembled WGS sequence"/>
</dbReference>
<feature type="signal peptide" evidence="2">
    <location>
        <begin position="1"/>
        <end position="17"/>
    </location>
</feature>
<organism evidence="3 4">
    <name type="scientific">Purpureocillium lilacinum</name>
    <name type="common">Paecilomyces lilacinus</name>
    <dbReference type="NCBI Taxonomy" id="33203"/>
    <lineage>
        <taxon>Eukaryota</taxon>
        <taxon>Fungi</taxon>
        <taxon>Dikarya</taxon>
        <taxon>Ascomycota</taxon>
        <taxon>Pezizomycotina</taxon>
        <taxon>Sordariomycetes</taxon>
        <taxon>Hypocreomycetidae</taxon>
        <taxon>Hypocreales</taxon>
        <taxon>Ophiocordycipitaceae</taxon>
        <taxon>Purpureocillium</taxon>
    </lineage>
</organism>
<accession>A0A179GPL7</accession>
<reference evidence="3 4" key="1">
    <citation type="submission" date="2016-01" db="EMBL/GenBank/DDBJ databases">
        <title>Biosynthesis of antibiotic leucinostatins and their inhibition on Phytophthora in bio-control Purpureocillium lilacinum.</title>
        <authorList>
            <person name="Wang G."/>
            <person name="Liu Z."/>
            <person name="Lin R."/>
            <person name="Li E."/>
            <person name="Mao Z."/>
            <person name="Ling J."/>
            <person name="Yin W."/>
            <person name="Xie B."/>
        </authorList>
    </citation>
    <scope>NUCLEOTIDE SEQUENCE [LARGE SCALE GENOMIC DNA]</scope>
    <source>
        <strain evidence="3">PLBJ-1</strain>
    </source>
</reference>
<name>A0A179GPL7_PURLI</name>
<feature type="region of interest" description="Disordered" evidence="1">
    <location>
        <begin position="127"/>
        <end position="167"/>
    </location>
</feature>